<accession>A0A835QRJ4</accession>
<comment type="caution">
    <text evidence="2">The sequence shown here is derived from an EMBL/GenBank/DDBJ whole genome shotgun (WGS) entry which is preliminary data.</text>
</comment>
<dbReference type="OrthoDB" id="248779at2759"/>
<evidence type="ECO:0000313" key="3">
    <source>
        <dbReference type="Proteomes" id="UP000636800"/>
    </source>
</evidence>
<evidence type="ECO:0000313" key="2">
    <source>
        <dbReference type="EMBL" id="KAG0473582.1"/>
    </source>
</evidence>
<reference evidence="2 3" key="1">
    <citation type="journal article" date="2020" name="Nat. Food">
        <title>A phased Vanilla planifolia genome enables genetic improvement of flavour and production.</title>
        <authorList>
            <person name="Hasing T."/>
            <person name="Tang H."/>
            <person name="Brym M."/>
            <person name="Khazi F."/>
            <person name="Huang T."/>
            <person name="Chambers A.H."/>
        </authorList>
    </citation>
    <scope>NUCLEOTIDE SEQUENCE [LARGE SCALE GENOMIC DNA]</scope>
    <source>
        <tissue evidence="2">Leaf</tissue>
    </source>
</reference>
<feature type="region of interest" description="Disordered" evidence="1">
    <location>
        <begin position="1"/>
        <end position="26"/>
    </location>
</feature>
<evidence type="ECO:0000256" key="1">
    <source>
        <dbReference type="SAM" id="MobiDB-lite"/>
    </source>
</evidence>
<dbReference type="AlphaFoldDB" id="A0A835QRJ4"/>
<dbReference type="PANTHER" id="PTHR36310:SF1">
    <property type="entry name" value="CYCLIN-DEPENDENT PROTEIN KINASE INHIBITOR SMR11"/>
    <property type="match status" value="1"/>
</dbReference>
<name>A0A835QRJ4_VANPL</name>
<proteinExistence type="predicted"/>
<feature type="compositionally biased region" description="Low complexity" evidence="1">
    <location>
        <begin position="7"/>
        <end position="17"/>
    </location>
</feature>
<feature type="region of interest" description="Disordered" evidence="1">
    <location>
        <begin position="68"/>
        <end position="105"/>
    </location>
</feature>
<organism evidence="2 3">
    <name type="scientific">Vanilla planifolia</name>
    <name type="common">Vanilla</name>
    <dbReference type="NCBI Taxonomy" id="51239"/>
    <lineage>
        <taxon>Eukaryota</taxon>
        <taxon>Viridiplantae</taxon>
        <taxon>Streptophyta</taxon>
        <taxon>Embryophyta</taxon>
        <taxon>Tracheophyta</taxon>
        <taxon>Spermatophyta</taxon>
        <taxon>Magnoliopsida</taxon>
        <taxon>Liliopsida</taxon>
        <taxon>Asparagales</taxon>
        <taxon>Orchidaceae</taxon>
        <taxon>Vanilloideae</taxon>
        <taxon>Vanilleae</taxon>
        <taxon>Vanilla</taxon>
    </lineage>
</organism>
<protein>
    <submittedName>
        <fullName evidence="2">Uncharacterized protein</fullName>
    </submittedName>
</protein>
<feature type="compositionally biased region" description="Polar residues" evidence="1">
    <location>
        <begin position="90"/>
        <end position="99"/>
    </location>
</feature>
<gene>
    <name evidence="2" type="ORF">HPP92_015439</name>
</gene>
<dbReference type="Proteomes" id="UP000636800">
    <property type="component" value="Chromosome 7"/>
</dbReference>
<sequence>MERENNSSETNSSKGESLPSEPSTLVETTTLEMKASCSWLDDSKDCRFPDVLPLRFVKLRLLDSVLNFPNGGSTDSSSSSDHTEDDDLVSSCQTPTTSIFDPFAPNPDDLLLAPKKKKLRDSYLPSMRQLKFDADAGSDPKHALQSDAARKEEEQTMESIYASLLELIISTQLADSSSGALASDSDPTESFMTPKSSTLLSNIAETCPPAPMRPKCSLERSSPAICRKLDFGTSSN</sequence>
<keyword evidence="3" id="KW-1185">Reference proteome</keyword>
<dbReference type="InterPro" id="IPR038971">
    <property type="entry name" value="SMR11/SMR16"/>
</dbReference>
<dbReference type="PANTHER" id="PTHR36310">
    <property type="entry name" value="CYCLIN-DEPENDENT PROTEIN KINASE INHIBITOR SMR11"/>
    <property type="match status" value="1"/>
</dbReference>
<dbReference type="EMBL" id="JADCNL010000007">
    <property type="protein sequence ID" value="KAG0473582.1"/>
    <property type="molecule type" value="Genomic_DNA"/>
</dbReference>